<dbReference type="EMBL" id="CM004404">
    <property type="protein sequence ID" value="OAY24229.1"/>
    <property type="molecule type" value="Genomic_DNA"/>
</dbReference>
<gene>
    <name evidence="1" type="ORF">MANES_18G144700</name>
</gene>
<evidence type="ECO:0000313" key="1">
    <source>
        <dbReference type="EMBL" id="OAY24229.1"/>
    </source>
</evidence>
<reference evidence="1" key="1">
    <citation type="submission" date="2016-02" db="EMBL/GenBank/DDBJ databases">
        <title>WGS assembly of Manihot esculenta.</title>
        <authorList>
            <person name="Bredeson J.V."/>
            <person name="Prochnik S.E."/>
            <person name="Lyons J.B."/>
            <person name="Schmutz J."/>
            <person name="Grimwood J."/>
            <person name="Vrebalov J."/>
            <person name="Bart R.S."/>
            <person name="Amuge T."/>
            <person name="Ferguson M.E."/>
            <person name="Green R."/>
            <person name="Putnam N."/>
            <person name="Stites J."/>
            <person name="Rounsley S."/>
            <person name="Rokhsar D.S."/>
        </authorList>
    </citation>
    <scope>NUCLEOTIDE SEQUENCE [LARGE SCALE GENOMIC DNA]</scope>
    <source>
        <tissue evidence="1">Leaf</tissue>
    </source>
</reference>
<evidence type="ECO:0008006" key="2">
    <source>
        <dbReference type="Google" id="ProtNLM"/>
    </source>
</evidence>
<accession>A0A2C9U3R4</accession>
<dbReference type="AlphaFoldDB" id="A0A2C9U3R4"/>
<protein>
    <recommendedName>
        <fullName evidence="2">UBN2 domain-containing protein</fullName>
    </recommendedName>
</protein>
<name>A0A2C9U3R4_MANES</name>
<dbReference type="PANTHER" id="PTHR34676:SF8">
    <property type="entry name" value="TRANSMEMBRANE PROTEIN"/>
    <property type="match status" value="1"/>
</dbReference>
<sequence length="154" mass="17550">MASSSNSTSIPAPLIEADIKAWQKIIKGTEISLVIGGTREKTKEEYNDANWKKISINAKVLNIHHCALDVTEYNCVLDCESAKELWDKFEVTYEGTNQVKESKANLLVRDFKLFEMKLDENIVKMSTRFTDLINLLKAFRKSFEEAELVKNVTS</sequence>
<dbReference type="PANTHER" id="PTHR34676">
    <property type="entry name" value="DUF4219 DOMAIN-CONTAINING PROTEIN-RELATED"/>
    <property type="match status" value="1"/>
</dbReference>
<dbReference type="Pfam" id="PF14223">
    <property type="entry name" value="Retrotran_gag_2"/>
    <property type="match status" value="1"/>
</dbReference>
<organism evidence="1">
    <name type="scientific">Manihot esculenta</name>
    <name type="common">Cassava</name>
    <name type="synonym">Jatropha manihot</name>
    <dbReference type="NCBI Taxonomy" id="3983"/>
    <lineage>
        <taxon>Eukaryota</taxon>
        <taxon>Viridiplantae</taxon>
        <taxon>Streptophyta</taxon>
        <taxon>Embryophyta</taxon>
        <taxon>Tracheophyta</taxon>
        <taxon>Spermatophyta</taxon>
        <taxon>Magnoliopsida</taxon>
        <taxon>eudicotyledons</taxon>
        <taxon>Gunneridae</taxon>
        <taxon>Pentapetalae</taxon>
        <taxon>rosids</taxon>
        <taxon>fabids</taxon>
        <taxon>Malpighiales</taxon>
        <taxon>Euphorbiaceae</taxon>
        <taxon>Crotonoideae</taxon>
        <taxon>Manihoteae</taxon>
        <taxon>Manihot</taxon>
    </lineage>
</organism>
<proteinExistence type="predicted"/>